<sequence>MPDNTPFPSYGDWLTAHDDATLVDLLWRMRAIHGRTFTADVAALRQLDARSLAVLHGLARAGAAHHPVDASSLSDALTSLFDEAGTPATGRPTTAEIPEVLRSLAHRGLAYGPGLHIDNAPTGDDGPDPFPVAIPGDLQGFFTGTTDLPWALVDGYRCPVPTVDLPDVLAELPDRQRRLLDTLATAGGIGHSASLDDPERPLARMIAAGLLDRVDAETARLSPRVGAVIACRVTPDPGGDFTTPEPVPVTDRADGAGVARAVETLRQVTELLTVLGTAPLRPLGGGGVGVREITRVAKATETTTDEVTGTLLLCRHADLIGPGLPVPAPEVDTAGPDGEVWGVTDRGAEFLAAGMARRWALLLSGWSTSPHSPWEMAETGTHLLQDSLDHPTTAALRELTAELVTVLGPTQDAPDDAHDAAVQLWRLRPSLAAKTPTQAVAGVLAEAEALGLRADGQSTSAAVALASDAPADALTTALTGVLPAPVSMLIIQADMTVLAPGLLAPDDEAMLRAIADVESTGMASVWRISPESLKRAAAAGETADRVRGFLAGMAPEIPQGLDYLINDAFRSSGAMTAGTASTILTAPDEATLTSALTMLASLSDGEVRDAALRRIAPTVAVSRTQLSRVVSLLEDAGVRVGVDGDAAATTHGPVLSLVPDPRRPSVSREEVEDQLAGTVEGLRRTRQAVSDAEDPEGTDLPDVETVRDPHQIMATLRSAYDRGTRVEISYVNADGSAVQEWISVVTMSPVSIVGVTESDGVSLRIQPHRIAWVAAPV</sequence>
<evidence type="ECO:0000259" key="1">
    <source>
        <dbReference type="Pfam" id="PF13625"/>
    </source>
</evidence>
<keyword evidence="2" id="KW-0067">ATP-binding</keyword>
<keyword evidence="2" id="KW-0547">Nucleotide-binding</keyword>
<dbReference type="RefSeq" id="WP_073884106.1">
    <property type="nucleotide sequence ID" value="NZ_FAUH01000010.1"/>
</dbReference>
<keyword evidence="2" id="KW-0347">Helicase</keyword>
<keyword evidence="2" id="KW-0378">Hydrolase</keyword>
<dbReference type="AlphaFoldDB" id="A0A0X2NL79"/>
<protein>
    <submittedName>
        <fullName evidence="2">Helicase conserved C-terminal domain</fullName>
    </submittedName>
</protein>
<keyword evidence="3" id="KW-1185">Reference proteome</keyword>
<name>A0A0X2NL79_9CORY</name>
<dbReference type="EMBL" id="FAUH01000010">
    <property type="protein sequence ID" value="CUU66255.1"/>
    <property type="molecule type" value="Genomic_DNA"/>
</dbReference>
<gene>
    <name evidence="2" type="ORF">CVAR292_01594</name>
</gene>
<evidence type="ECO:0000313" key="2">
    <source>
        <dbReference type="EMBL" id="CUU66255.1"/>
    </source>
</evidence>
<organism evidence="2 3">
    <name type="scientific">Corynebacterium variabile</name>
    <dbReference type="NCBI Taxonomy" id="1727"/>
    <lineage>
        <taxon>Bacteria</taxon>
        <taxon>Bacillati</taxon>
        <taxon>Actinomycetota</taxon>
        <taxon>Actinomycetes</taxon>
        <taxon>Mycobacteriales</taxon>
        <taxon>Corynebacteriaceae</taxon>
        <taxon>Corynebacterium</taxon>
    </lineage>
</organism>
<reference evidence="3" key="1">
    <citation type="submission" date="2015-11" db="EMBL/GenBank/DDBJ databases">
        <authorList>
            <person name="Dugat-Bony E."/>
        </authorList>
    </citation>
    <scope>NUCLEOTIDE SEQUENCE [LARGE SCALE GENOMIC DNA]</scope>
    <source>
        <strain evidence="3">Mu292</strain>
    </source>
</reference>
<dbReference type="GO" id="GO:0004386">
    <property type="term" value="F:helicase activity"/>
    <property type="evidence" value="ECO:0007669"/>
    <property type="project" value="UniProtKB-KW"/>
</dbReference>
<evidence type="ECO:0000313" key="3">
    <source>
        <dbReference type="Proteomes" id="UP000182498"/>
    </source>
</evidence>
<accession>A0A0X2NL79</accession>
<feature type="domain" description="Helicase XPB/Ssl2 N-terminal" evidence="1">
    <location>
        <begin position="489"/>
        <end position="597"/>
    </location>
</feature>
<proteinExistence type="predicted"/>
<dbReference type="InterPro" id="IPR032830">
    <property type="entry name" value="XPB/Ssl2_N"/>
</dbReference>
<dbReference type="Proteomes" id="UP000182498">
    <property type="component" value="Unassembled WGS sequence"/>
</dbReference>
<dbReference type="Pfam" id="PF13625">
    <property type="entry name" value="Helicase_C_3"/>
    <property type="match status" value="1"/>
</dbReference>
<dbReference type="OrthoDB" id="3415124at2"/>